<accession>A0A6J4EFR8</accession>
<proteinExistence type="predicted"/>
<dbReference type="Proteomes" id="UP000505302">
    <property type="component" value="Segment"/>
</dbReference>
<evidence type="ECO:0000313" key="1">
    <source>
        <dbReference type="EMBL" id="BCG44995.1"/>
    </source>
</evidence>
<evidence type="ECO:0000313" key="2">
    <source>
        <dbReference type="Proteomes" id="UP000505302"/>
    </source>
</evidence>
<organism evidence="1 2">
    <name type="scientific">Escherichia phage EK010</name>
    <dbReference type="NCBI Taxonomy" id="2742112"/>
    <lineage>
        <taxon>Viruses</taxon>
        <taxon>Duplodnaviria</taxon>
        <taxon>Heunggongvirae</taxon>
        <taxon>Uroviricota</taxon>
        <taxon>Caudoviricetes</taxon>
        <taxon>Mktvariviridae</taxon>
        <taxon>Gordonclarkvirinae</taxon>
        <taxon>Suseptimavirus</taxon>
        <taxon>Suseptimavirus EK010</taxon>
    </lineage>
</organism>
<sequence>MPVPQRLERHCVLKWDNIHDNLSIQEFRQFIELTAKINRNQPARNFVVVSDKYPELYEQVWGMKLAQVQRNSNERREARRQRAEDVPAVFYVDELADSYEALDIVEDNQAFTDLIYQ</sequence>
<reference evidence="1 2" key="1">
    <citation type="submission" date="2020-06" db="EMBL/GenBank/DDBJ databases">
        <title>Complete Genome Sequence of the phage EK010 isolated from swine sewage.</title>
        <authorList>
            <person name="Shahin K."/>
            <person name="Bao H."/>
            <person name="Soleimani-Delfan A."/>
            <person name="Wang R."/>
        </authorList>
    </citation>
    <scope>NUCLEOTIDE SEQUENCE [LARGE SCALE GENOMIC DNA]</scope>
</reference>
<dbReference type="EMBL" id="LC553734">
    <property type="protein sequence ID" value="BCG44995.1"/>
    <property type="molecule type" value="Genomic_DNA"/>
</dbReference>
<protein>
    <submittedName>
        <fullName evidence="1">Uncharacterized protein</fullName>
    </submittedName>
</protein>
<dbReference type="RefSeq" id="YP_010672979.1">
    <property type="nucleotide sequence ID" value="NC_070981.1"/>
</dbReference>
<keyword evidence="2" id="KW-1185">Reference proteome</keyword>
<dbReference type="GeneID" id="77949269"/>
<name>A0A6J4EFR8_9CAUD</name>
<dbReference type="KEGG" id="vg:77949269"/>